<feature type="region of interest" description="Disordered" evidence="1">
    <location>
        <begin position="302"/>
        <end position="334"/>
    </location>
</feature>
<evidence type="ECO:0000313" key="3">
    <source>
        <dbReference type="Proteomes" id="UP000027265"/>
    </source>
</evidence>
<keyword evidence="3" id="KW-1185">Reference proteome</keyword>
<feature type="compositionally biased region" description="Polar residues" evidence="1">
    <location>
        <begin position="353"/>
        <end position="362"/>
    </location>
</feature>
<feature type="compositionally biased region" description="Low complexity" evidence="1">
    <location>
        <begin position="82"/>
        <end position="92"/>
    </location>
</feature>
<feature type="compositionally biased region" description="Polar residues" evidence="1">
    <location>
        <begin position="305"/>
        <end position="315"/>
    </location>
</feature>
<feature type="compositionally biased region" description="Pro residues" evidence="1">
    <location>
        <begin position="62"/>
        <end position="74"/>
    </location>
</feature>
<feature type="compositionally biased region" description="Basic and acidic residues" evidence="1">
    <location>
        <begin position="191"/>
        <end position="208"/>
    </location>
</feature>
<dbReference type="AlphaFoldDB" id="A0A067PF74"/>
<dbReference type="HOGENOM" id="CLU_565064_0_0_1"/>
<dbReference type="Proteomes" id="UP000027265">
    <property type="component" value="Unassembled WGS sequence"/>
</dbReference>
<gene>
    <name evidence="2" type="ORF">JAAARDRAFT_197364</name>
</gene>
<feature type="compositionally biased region" description="Basic and acidic residues" evidence="1">
    <location>
        <begin position="118"/>
        <end position="138"/>
    </location>
</feature>
<feature type="region of interest" description="Disordered" evidence="1">
    <location>
        <begin position="1"/>
        <end position="98"/>
    </location>
</feature>
<feature type="compositionally biased region" description="Acidic residues" evidence="1">
    <location>
        <begin position="1"/>
        <end position="11"/>
    </location>
</feature>
<feature type="region of interest" description="Disordered" evidence="1">
    <location>
        <begin position="455"/>
        <end position="477"/>
    </location>
</feature>
<evidence type="ECO:0000256" key="1">
    <source>
        <dbReference type="SAM" id="MobiDB-lite"/>
    </source>
</evidence>
<feature type="compositionally biased region" description="Gly residues" evidence="1">
    <location>
        <begin position="275"/>
        <end position="286"/>
    </location>
</feature>
<feature type="region of interest" description="Disordered" evidence="1">
    <location>
        <begin position="118"/>
        <end position="289"/>
    </location>
</feature>
<proteinExistence type="predicted"/>
<evidence type="ECO:0000313" key="2">
    <source>
        <dbReference type="EMBL" id="KDQ53558.1"/>
    </source>
</evidence>
<feature type="region of interest" description="Disordered" evidence="1">
    <location>
        <begin position="353"/>
        <end position="400"/>
    </location>
</feature>
<reference evidence="3" key="1">
    <citation type="journal article" date="2014" name="Proc. Natl. Acad. Sci. U.S.A.">
        <title>Extensive sampling of basidiomycete genomes demonstrates inadequacy of the white-rot/brown-rot paradigm for wood decay fungi.</title>
        <authorList>
            <person name="Riley R."/>
            <person name="Salamov A.A."/>
            <person name="Brown D.W."/>
            <person name="Nagy L.G."/>
            <person name="Floudas D."/>
            <person name="Held B.W."/>
            <person name="Levasseur A."/>
            <person name="Lombard V."/>
            <person name="Morin E."/>
            <person name="Otillar R."/>
            <person name="Lindquist E.A."/>
            <person name="Sun H."/>
            <person name="LaButti K.M."/>
            <person name="Schmutz J."/>
            <person name="Jabbour D."/>
            <person name="Luo H."/>
            <person name="Baker S.E."/>
            <person name="Pisabarro A.G."/>
            <person name="Walton J.D."/>
            <person name="Blanchette R.A."/>
            <person name="Henrissat B."/>
            <person name="Martin F."/>
            <person name="Cullen D."/>
            <person name="Hibbett D.S."/>
            <person name="Grigoriev I.V."/>
        </authorList>
    </citation>
    <scope>NUCLEOTIDE SEQUENCE [LARGE SCALE GENOMIC DNA]</scope>
    <source>
        <strain evidence="3">MUCL 33604</strain>
    </source>
</reference>
<dbReference type="EMBL" id="KL197733">
    <property type="protein sequence ID" value="KDQ53558.1"/>
    <property type="molecule type" value="Genomic_DNA"/>
</dbReference>
<name>A0A067PF74_9AGAM</name>
<dbReference type="InParanoid" id="A0A067PF74"/>
<protein>
    <submittedName>
        <fullName evidence="2">Uncharacterized protein</fullName>
    </submittedName>
</protein>
<accession>A0A067PF74</accession>
<sequence>MNDTDVNEEPDLVSPLQGITLSTPSASEDDARAEAEDDALLDVLSRGCEAETIPIPSQNTGGPPPPPRTYPHAPPGLLDPGSRSYSASSSVARDVDPRLVPNEQGVYVVPMDQLADTIDRLEKQETEKELSEVMEGERGSGSGLGDRSHSAHIDGVSPALAKMLRELRRQHQQHHSQSHLPRAPSSISSHSQDHPGLRRISSDPHSDAHPPPPRGGLGPIPLADLLNRLHQRQRRSVEDEVVEDESADDRAVTNGTPPLPRRMSLPHDFYSQRAGGRGSRAGGRGTGRAFSPNALHFVYPPIANQAPTRGPQSSDELMPPAGVDSDESQSSAPPAEKLAEFLHRLENRQLHLTPSNHHSQPQPQEPSRFPLPYSFGRSPSSLTPPSPRPHPHHEFSTGYEAGFRDGFQEGLEIGRRQGMKFSSMGVGVVGARGSDEGGSEYDPLGGAVPVPFDPRYVRDGLTPPSGDHEVGTAAGPAGYRFIG</sequence>
<organism evidence="2 3">
    <name type="scientific">Jaapia argillacea MUCL 33604</name>
    <dbReference type="NCBI Taxonomy" id="933084"/>
    <lineage>
        <taxon>Eukaryota</taxon>
        <taxon>Fungi</taxon>
        <taxon>Dikarya</taxon>
        <taxon>Basidiomycota</taxon>
        <taxon>Agaricomycotina</taxon>
        <taxon>Agaricomycetes</taxon>
        <taxon>Agaricomycetidae</taxon>
        <taxon>Jaapiales</taxon>
        <taxon>Jaapiaceae</taxon>
        <taxon>Jaapia</taxon>
    </lineage>
</organism>